<dbReference type="OrthoDB" id="5150166at2759"/>
<proteinExistence type="predicted"/>
<sequence length="131" mass="14149">MPTNNNPLASNPLRTRADLQEALKSLLEPLAAFTSPRGAQIRLGETATHYDQQAADLEGYARPLWGLAALLAGGGGGGDWGVIKLPPPKPRGWWQQLAIFTSPGTLTIGYAYPNMYFTENYNPPALRRTGA</sequence>
<reference evidence="2 3" key="1">
    <citation type="submission" date="2019-09" db="EMBL/GenBank/DDBJ databases">
        <title>Draft genome of the ectomycorrhizal ascomycete Sphaerosporella brunnea.</title>
        <authorList>
            <consortium name="DOE Joint Genome Institute"/>
            <person name="Benucci G.M."/>
            <person name="Marozzi G."/>
            <person name="Antonielli L."/>
            <person name="Sanchez S."/>
            <person name="Marco P."/>
            <person name="Wang X."/>
            <person name="Falini L.B."/>
            <person name="Barry K."/>
            <person name="Haridas S."/>
            <person name="Lipzen A."/>
            <person name="Labutti K."/>
            <person name="Grigoriev I.V."/>
            <person name="Murat C."/>
            <person name="Martin F."/>
            <person name="Albertini E."/>
            <person name="Donnini D."/>
            <person name="Bonito G."/>
        </authorList>
    </citation>
    <scope>NUCLEOTIDE SEQUENCE [LARGE SCALE GENOMIC DNA]</scope>
    <source>
        <strain evidence="2 3">Sb_GMNB300</strain>
    </source>
</reference>
<evidence type="ECO:0000313" key="2">
    <source>
        <dbReference type="EMBL" id="KAA8899491.1"/>
    </source>
</evidence>
<dbReference type="InParanoid" id="A0A5J5ERF2"/>
<dbReference type="AlphaFoldDB" id="A0A5J5ERF2"/>
<dbReference type="PANTHER" id="PTHR35339">
    <property type="entry name" value="LINALOOL DEHYDRATASE_ISOMERASE DOMAIN-CONTAINING PROTEIN"/>
    <property type="match status" value="1"/>
</dbReference>
<gene>
    <name evidence="2" type="ORF">FN846DRAFT_909566</name>
</gene>
<feature type="domain" description="DUF2264" evidence="1">
    <location>
        <begin position="15"/>
        <end position="76"/>
    </location>
</feature>
<keyword evidence="3" id="KW-1185">Reference proteome</keyword>
<evidence type="ECO:0000259" key="1">
    <source>
        <dbReference type="Pfam" id="PF10022"/>
    </source>
</evidence>
<dbReference type="Proteomes" id="UP000326924">
    <property type="component" value="Unassembled WGS sequence"/>
</dbReference>
<protein>
    <recommendedName>
        <fullName evidence="1">DUF2264 domain-containing protein</fullName>
    </recommendedName>
</protein>
<dbReference type="InterPro" id="IPR049349">
    <property type="entry name" value="DUF2264_N"/>
</dbReference>
<dbReference type="EMBL" id="VXIS01000165">
    <property type="protein sequence ID" value="KAA8899491.1"/>
    <property type="molecule type" value="Genomic_DNA"/>
</dbReference>
<evidence type="ECO:0000313" key="3">
    <source>
        <dbReference type="Proteomes" id="UP000326924"/>
    </source>
</evidence>
<name>A0A5J5ERF2_9PEZI</name>
<dbReference type="Pfam" id="PF10022">
    <property type="entry name" value="DUF2264"/>
    <property type="match status" value="2"/>
</dbReference>
<comment type="caution">
    <text evidence="2">The sequence shown here is derived from an EMBL/GenBank/DDBJ whole genome shotgun (WGS) entry which is preliminary data.</text>
</comment>
<dbReference type="PANTHER" id="PTHR35339:SF4">
    <property type="entry name" value="LINALOOL DEHYDRATASE_ISOMERASE DOMAIN-CONTAINING PROTEIN"/>
    <property type="match status" value="1"/>
</dbReference>
<feature type="domain" description="DUF2264" evidence="1">
    <location>
        <begin position="81"/>
        <end position="124"/>
    </location>
</feature>
<dbReference type="InterPro" id="IPR016624">
    <property type="entry name" value="UCP014753"/>
</dbReference>
<organism evidence="2 3">
    <name type="scientific">Sphaerosporella brunnea</name>
    <dbReference type="NCBI Taxonomy" id="1250544"/>
    <lineage>
        <taxon>Eukaryota</taxon>
        <taxon>Fungi</taxon>
        <taxon>Dikarya</taxon>
        <taxon>Ascomycota</taxon>
        <taxon>Pezizomycotina</taxon>
        <taxon>Pezizomycetes</taxon>
        <taxon>Pezizales</taxon>
        <taxon>Pyronemataceae</taxon>
        <taxon>Sphaerosporella</taxon>
    </lineage>
</organism>
<accession>A0A5J5ERF2</accession>